<protein>
    <submittedName>
        <fullName evidence="1">HS12B-like protein</fullName>
    </submittedName>
</protein>
<dbReference type="EMBL" id="CP111021">
    <property type="protein sequence ID" value="WAR17780.1"/>
    <property type="molecule type" value="Genomic_DNA"/>
</dbReference>
<proteinExistence type="predicted"/>
<reference evidence="1" key="1">
    <citation type="submission" date="2022-11" db="EMBL/GenBank/DDBJ databases">
        <title>Centuries of genome instability and evolution in soft-shell clam transmissible cancer (bioRxiv).</title>
        <authorList>
            <person name="Hart S.F.M."/>
            <person name="Yonemitsu M.A."/>
            <person name="Giersch R.M."/>
            <person name="Beal B.F."/>
            <person name="Arriagada G."/>
            <person name="Davis B.W."/>
            <person name="Ostrander E.A."/>
            <person name="Goff S.P."/>
            <person name="Metzger M.J."/>
        </authorList>
    </citation>
    <scope>NUCLEOTIDE SEQUENCE</scope>
    <source>
        <strain evidence="1">MELC-2E11</strain>
        <tissue evidence="1">Siphon/mantle</tissue>
    </source>
</reference>
<organism evidence="1 2">
    <name type="scientific">Mya arenaria</name>
    <name type="common">Soft-shell clam</name>
    <dbReference type="NCBI Taxonomy" id="6604"/>
    <lineage>
        <taxon>Eukaryota</taxon>
        <taxon>Metazoa</taxon>
        <taxon>Spiralia</taxon>
        <taxon>Lophotrochozoa</taxon>
        <taxon>Mollusca</taxon>
        <taxon>Bivalvia</taxon>
        <taxon>Autobranchia</taxon>
        <taxon>Heteroconchia</taxon>
        <taxon>Euheterodonta</taxon>
        <taxon>Imparidentia</taxon>
        <taxon>Neoheterodontei</taxon>
        <taxon>Myida</taxon>
        <taxon>Myoidea</taxon>
        <taxon>Myidae</taxon>
        <taxon>Mya</taxon>
    </lineage>
</organism>
<keyword evidence="2" id="KW-1185">Reference proteome</keyword>
<sequence length="231" mass="26327">APLLVAGIDFGTTYSGWSYSFKNEFDLDPTKVATKSWYGDQLVSLKAPTCVLIEPDGDTFSAFGYDAEAKYISLVEEEEHDKWFFFRKFKMKLYNTDIKRDMDIEDETGKKLNAKLESIDEFKRSNMEDYLYMIRDFEVKKRNVDPTKSDKPVVFRISAMLPKLVKKIKGKKIPEVIMDSLFGSTLNVDIGGSGLGRKVKVRMIYGGTEIEVDATEVATGNVKRMKIDFLS</sequence>
<name>A0ABY7F6F3_MYAAR</name>
<dbReference type="Gene3D" id="3.30.420.40">
    <property type="match status" value="1"/>
</dbReference>
<dbReference type="Proteomes" id="UP001164746">
    <property type="component" value="Chromosome 10"/>
</dbReference>
<evidence type="ECO:0000313" key="1">
    <source>
        <dbReference type="EMBL" id="WAR17780.1"/>
    </source>
</evidence>
<accession>A0ABY7F6F3</accession>
<dbReference type="PANTHER" id="PTHR14187:SF5">
    <property type="entry name" value="HEAT SHOCK 70 KDA PROTEIN 12A"/>
    <property type="match status" value="1"/>
</dbReference>
<feature type="non-terminal residue" evidence="1">
    <location>
        <position position="231"/>
    </location>
</feature>
<dbReference type="PANTHER" id="PTHR14187">
    <property type="entry name" value="ALPHA KINASE/ELONGATION FACTOR 2 KINASE"/>
    <property type="match status" value="1"/>
</dbReference>
<evidence type="ECO:0000313" key="2">
    <source>
        <dbReference type="Proteomes" id="UP001164746"/>
    </source>
</evidence>
<gene>
    <name evidence="1" type="ORF">MAR_032374</name>
</gene>